<dbReference type="SUPFAM" id="SSF51197">
    <property type="entry name" value="Clavaminate synthase-like"/>
    <property type="match status" value="1"/>
</dbReference>
<dbReference type="OrthoDB" id="7345863at2"/>
<dbReference type="EMBL" id="SRKY01000001">
    <property type="protein sequence ID" value="THH38233.1"/>
    <property type="molecule type" value="Genomic_DNA"/>
</dbReference>
<sequence length="245" mass="26889">MALADTGAVQFAATDDSRNWARAAYHAALRLPRTQGDLRHGRTWFPGVDALPNAADGSVDGVALRGPWQDALPLHGAPLHRAQLSIVYPGYPQRDPDQSEANHRYRVTRCAAHVDGLLPDGPDRRRFAREFHAYILGIHLNDCADAPTVFWPGSHRIVAEALRQAIGAGPIAQTDITEAYHEARRKVFDTVDPKPLQGAPGAALLLHRFTLHGTAPWTGGDHAEGRMTAFFRPEFPDPQTWLNAP</sequence>
<dbReference type="Proteomes" id="UP000306602">
    <property type="component" value="Unassembled WGS sequence"/>
</dbReference>
<reference evidence="1 2" key="1">
    <citation type="submission" date="2019-04" db="EMBL/GenBank/DDBJ databases">
        <title>Shimia ponticola sp. nov., isolated from seawater.</title>
        <authorList>
            <person name="Kim Y.-O."/>
            <person name="Yoon J.-H."/>
        </authorList>
    </citation>
    <scope>NUCLEOTIDE SEQUENCE [LARGE SCALE GENOMIC DNA]</scope>
    <source>
        <strain evidence="1 2">MYP11</strain>
    </source>
</reference>
<keyword evidence="2" id="KW-1185">Reference proteome</keyword>
<name>A0A4V3XKT8_9RHOB</name>
<evidence type="ECO:0000313" key="1">
    <source>
        <dbReference type="EMBL" id="THH38233.1"/>
    </source>
</evidence>
<accession>A0A4V3XKT8</accession>
<dbReference type="Gene3D" id="2.60.120.620">
    <property type="entry name" value="q2cbj1_9rhob like domain"/>
    <property type="match status" value="1"/>
</dbReference>
<protein>
    <recommendedName>
        <fullName evidence="3">Phytanoyl-CoA dioxygenase</fullName>
    </recommendedName>
</protein>
<dbReference type="RefSeq" id="WP_136461125.1">
    <property type="nucleotide sequence ID" value="NZ_SRKY01000001.1"/>
</dbReference>
<proteinExistence type="predicted"/>
<dbReference type="AlphaFoldDB" id="A0A4V3XKT8"/>
<gene>
    <name evidence="1" type="ORF">E4Z66_01260</name>
</gene>
<evidence type="ECO:0008006" key="3">
    <source>
        <dbReference type="Google" id="ProtNLM"/>
    </source>
</evidence>
<evidence type="ECO:0000313" key="2">
    <source>
        <dbReference type="Proteomes" id="UP000306602"/>
    </source>
</evidence>
<comment type="caution">
    <text evidence="1">The sequence shown here is derived from an EMBL/GenBank/DDBJ whole genome shotgun (WGS) entry which is preliminary data.</text>
</comment>
<organism evidence="1 2">
    <name type="scientific">Aliishimia ponticola</name>
    <dbReference type="NCBI Taxonomy" id="2499833"/>
    <lineage>
        <taxon>Bacteria</taxon>
        <taxon>Pseudomonadati</taxon>
        <taxon>Pseudomonadota</taxon>
        <taxon>Alphaproteobacteria</taxon>
        <taxon>Rhodobacterales</taxon>
        <taxon>Paracoccaceae</taxon>
        <taxon>Aliishimia</taxon>
    </lineage>
</organism>